<organism evidence="3 4">
    <name type="scientific">Nitzschia inconspicua</name>
    <dbReference type="NCBI Taxonomy" id="303405"/>
    <lineage>
        <taxon>Eukaryota</taxon>
        <taxon>Sar</taxon>
        <taxon>Stramenopiles</taxon>
        <taxon>Ochrophyta</taxon>
        <taxon>Bacillariophyta</taxon>
        <taxon>Bacillariophyceae</taxon>
        <taxon>Bacillariophycidae</taxon>
        <taxon>Bacillariales</taxon>
        <taxon>Bacillariaceae</taxon>
        <taxon>Nitzschia</taxon>
    </lineage>
</organism>
<dbReference type="OrthoDB" id="5987010at2759"/>
<evidence type="ECO:0000259" key="2">
    <source>
        <dbReference type="Pfam" id="PF00111"/>
    </source>
</evidence>
<evidence type="ECO:0000256" key="1">
    <source>
        <dbReference type="SAM" id="MobiDB-lite"/>
    </source>
</evidence>
<gene>
    <name evidence="3" type="ORF">IV203_000539</name>
</gene>
<dbReference type="CDD" id="cd00207">
    <property type="entry name" value="fer2"/>
    <property type="match status" value="1"/>
</dbReference>
<evidence type="ECO:0000313" key="4">
    <source>
        <dbReference type="Proteomes" id="UP000693970"/>
    </source>
</evidence>
<dbReference type="GO" id="GO:0051536">
    <property type="term" value="F:iron-sulfur cluster binding"/>
    <property type="evidence" value="ECO:0007669"/>
    <property type="project" value="InterPro"/>
</dbReference>
<feature type="region of interest" description="Disordered" evidence="1">
    <location>
        <begin position="1"/>
        <end position="30"/>
    </location>
</feature>
<keyword evidence="4" id="KW-1185">Reference proteome</keyword>
<accession>A0A9K3L5C9</accession>
<comment type="caution">
    <text evidence="3">The sequence shown here is derived from an EMBL/GenBank/DDBJ whole genome shotgun (WGS) entry which is preliminary data.</text>
</comment>
<dbReference type="Pfam" id="PF00111">
    <property type="entry name" value="Fer2"/>
    <property type="match status" value="1"/>
</dbReference>
<protein>
    <submittedName>
        <fullName evidence="3">Ferredoxin</fullName>
    </submittedName>
</protein>
<name>A0A9K3L5C9_9STRA</name>
<feature type="compositionally biased region" description="Polar residues" evidence="1">
    <location>
        <begin position="19"/>
        <end position="29"/>
    </location>
</feature>
<dbReference type="EMBL" id="JAGRRH010000015">
    <property type="protein sequence ID" value="KAG7355853.1"/>
    <property type="molecule type" value="Genomic_DNA"/>
</dbReference>
<reference evidence="3" key="1">
    <citation type="journal article" date="2021" name="Sci. Rep.">
        <title>Diploid genomic architecture of Nitzschia inconspicua, an elite biomass production diatom.</title>
        <authorList>
            <person name="Oliver A."/>
            <person name="Podell S."/>
            <person name="Pinowska A."/>
            <person name="Traller J.C."/>
            <person name="Smith S.R."/>
            <person name="McClure R."/>
            <person name="Beliaev A."/>
            <person name="Bohutskyi P."/>
            <person name="Hill E.A."/>
            <person name="Rabines A."/>
            <person name="Zheng H."/>
            <person name="Allen L.Z."/>
            <person name="Kuo A."/>
            <person name="Grigoriev I.V."/>
            <person name="Allen A.E."/>
            <person name="Hazlebeck D."/>
            <person name="Allen E.E."/>
        </authorList>
    </citation>
    <scope>NUCLEOTIDE SEQUENCE</scope>
    <source>
        <strain evidence="3">Hildebrandi</strain>
    </source>
</reference>
<sequence>MDSCSNRWHFSTGDRDSPSTHSLEPTSDATRQRHKVINCRGLGTCGTCAVELRKGTVHPVERQIKEELRLSLLPHGGVNQPESLRLACQIQVHSDLEVIKRSGFWGQNYEELSDYNECKTFLGHLEYILDNRSPKETGKDVDKR</sequence>
<evidence type="ECO:0000313" key="3">
    <source>
        <dbReference type="EMBL" id="KAG7355853.1"/>
    </source>
</evidence>
<dbReference type="InterPro" id="IPR001041">
    <property type="entry name" value="2Fe-2S_ferredoxin-type"/>
</dbReference>
<dbReference type="Proteomes" id="UP000693970">
    <property type="component" value="Unassembled WGS sequence"/>
</dbReference>
<dbReference type="AlphaFoldDB" id="A0A9K3L5C9"/>
<feature type="domain" description="2Fe-2S ferredoxin-type" evidence="2">
    <location>
        <begin position="37"/>
        <end position="92"/>
    </location>
</feature>
<reference evidence="3" key="2">
    <citation type="submission" date="2021-04" db="EMBL/GenBank/DDBJ databases">
        <authorList>
            <person name="Podell S."/>
        </authorList>
    </citation>
    <scope>NUCLEOTIDE SEQUENCE</scope>
    <source>
        <strain evidence="3">Hildebrandi</strain>
    </source>
</reference>
<proteinExistence type="predicted"/>